<proteinExistence type="predicted"/>
<keyword evidence="1" id="KW-0812">Transmembrane</keyword>
<dbReference type="EMBL" id="JAJEPS010000047">
    <property type="protein sequence ID" value="MCC2127904.1"/>
    <property type="molecule type" value="Genomic_DNA"/>
</dbReference>
<comment type="caution">
    <text evidence="2">The sequence shown here is derived from an EMBL/GenBank/DDBJ whole genome shotgun (WGS) entry which is preliminary data.</text>
</comment>
<organism evidence="2 3">
    <name type="scientific">Hominiventricola filiformis</name>
    <dbReference type="NCBI Taxonomy" id="2885352"/>
    <lineage>
        <taxon>Bacteria</taxon>
        <taxon>Bacillati</taxon>
        <taxon>Bacillota</taxon>
        <taxon>Clostridia</taxon>
        <taxon>Lachnospirales</taxon>
        <taxon>Lachnospiraceae</taxon>
        <taxon>Hominiventricola</taxon>
    </lineage>
</organism>
<keyword evidence="3" id="KW-1185">Reference proteome</keyword>
<name>A0AAE3AB59_9FIRM</name>
<keyword evidence="1" id="KW-0472">Membrane</keyword>
<sequence>RVPPYSLLLYMNSLRIRCQLYLYNIMQSAPWYTELLLDGAMVAVVVVVCIVLKLVIWRKLKP</sequence>
<evidence type="ECO:0000313" key="2">
    <source>
        <dbReference type="EMBL" id="MCC2127904.1"/>
    </source>
</evidence>
<gene>
    <name evidence="2" type="ORF">LKD36_17380</name>
</gene>
<evidence type="ECO:0000256" key="1">
    <source>
        <dbReference type="SAM" id="Phobius"/>
    </source>
</evidence>
<accession>A0AAE3AB59</accession>
<evidence type="ECO:0000313" key="3">
    <source>
        <dbReference type="Proteomes" id="UP001198220"/>
    </source>
</evidence>
<keyword evidence="1" id="KW-1133">Transmembrane helix</keyword>
<feature type="non-terminal residue" evidence="2">
    <location>
        <position position="1"/>
    </location>
</feature>
<dbReference type="Proteomes" id="UP001198220">
    <property type="component" value="Unassembled WGS sequence"/>
</dbReference>
<feature type="transmembrane region" description="Helical" evidence="1">
    <location>
        <begin position="35"/>
        <end position="56"/>
    </location>
</feature>
<protein>
    <submittedName>
        <fullName evidence="2">Uncharacterized protein</fullName>
    </submittedName>
</protein>
<dbReference type="AlphaFoldDB" id="A0AAE3AB59"/>
<reference evidence="2 3" key="1">
    <citation type="submission" date="2021-10" db="EMBL/GenBank/DDBJ databases">
        <title>Anaerobic single-cell dispensing facilitates the cultivation of human gut bacteria.</title>
        <authorList>
            <person name="Afrizal A."/>
        </authorList>
    </citation>
    <scope>NUCLEOTIDE SEQUENCE [LARGE SCALE GENOMIC DNA]</scope>
    <source>
        <strain evidence="2 3">CLA-AA-H276</strain>
    </source>
</reference>